<keyword evidence="3" id="KW-1185">Reference proteome</keyword>
<accession>A0ABT9AHQ3</accession>
<protein>
    <recommendedName>
        <fullName evidence="1">MmeI-like DNA-methyltransferase domain-containing protein</fullName>
    </recommendedName>
</protein>
<gene>
    <name evidence="2" type="ORF">Q5H92_23755</name>
</gene>
<feature type="domain" description="MmeI-like DNA-methyltransferase" evidence="1">
    <location>
        <begin position="4"/>
        <end position="81"/>
    </location>
</feature>
<name>A0ABT9AHQ3_9BACT</name>
<evidence type="ECO:0000313" key="2">
    <source>
        <dbReference type="EMBL" id="MDO7849400.1"/>
    </source>
</evidence>
<evidence type="ECO:0000313" key="3">
    <source>
        <dbReference type="Proteomes" id="UP001167796"/>
    </source>
</evidence>
<evidence type="ECO:0000259" key="1">
    <source>
        <dbReference type="Pfam" id="PF20473"/>
    </source>
</evidence>
<dbReference type="EMBL" id="JAUQSX010000016">
    <property type="protein sequence ID" value="MDO7849400.1"/>
    <property type="molecule type" value="Genomic_DNA"/>
</dbReference>
<reference evidence="2" key="1">
    <citation type="submission" date="2023-07" db="EMBL/GenBank/DDBJ databases">
        <authorList>
            <person name="Kim M.K."/>
        </authorList>
    </citation>
    <scope>NUCLEOTIDE SEQUENCE</scope>
    <source>
        <strain evidence="2">M29</strain>
    </source>
</reference>
<comment type="caution">
    <text evidence="2">The sequence shown here is derived from an EMBL/GenBank/DDBJ whole genome shotgun (WGS) entry which is preliminary data.</text>
</comment>
<dbReference type="Proteomes" id="UP001167796">
    <property type="component" value="Unassembled WGS sequence"/>
</dbReference>
<organism evidence="2 3">
    <name type="scientific">Hymenobacter mellowenesis</name>
    <dbReference type="NCBI Taxonomy" id="3063995"/>
    <lineage>
        <taxon>Bacteria</taxon>
        <taxon>Pseudomonadati</taxon>
        <taxon>Bacteroidota</taxon>
        <taxon>Cytophagia</taxon>
        <taxon>Cytophagales</taxon>
        <taxon>Hymenobacteraceae</taxon>
        <taxon>Hymenobacter</taxon>
    </lineage>
</organism>
<sequence>MPESADLVMYWWEKAAEIVRQNKAESFGFITTNSITQTFNRRLIQRHLEATPPLYLTYAISDHPWVDSAQGAAVRIAMSVGRTDASIGKLMNVVSEVATDEDDAHAVELTETEGSINADFTVGADVSSAIALKANQGIATVGMYASLNRRPVVSREKRIFTT</sequence>
<dbReference type="InterPro" id="IPR046816">
    <property type="entry name" value="MmeI_Mtase"/>
</dbReference>
<proteinExistence type="predicted"/>
<dbReference type="Pfam" id="PF20473">
    <property type="entry name" value="MmeI_Mtase"/>
    <property type="match status" value="1"/>
</dbReference>
<dbReference type="RefSeq" id="WP_305014068.1">
    <property type="nucleotide sequence ID" value="NZ_JAUQSX010000016.1"/>
</dbReference>